<proteinExistence type="predicted"/>
<reference evidence="1" key="2">
    <citation type="journal article" date="2015" name="Data Brief">
        <title>Shoot transcriptome of the giant reed, Arundo donax.</title>
        <authorList>
            <person name="Barrero R.A."/>
            <person name="Guerrero F.D."/>
            <person name="Moolhuijzen P."/>
            <person name="Goolsby J.A."/>
            <person name="Tidwell J."/>
            <person name="Bellgard S.E."/>
            <person name="Bellgard M.I."/>
        </authorList>
    </citation>
    <scope>NUCLEOTIDE SEQUENCE</scope>
    <source>
        <tissue evidence="1">Shoot tissue taken approximately 20 cm above the soil surface</tissue>
    </source>
</reference>
<reference evidence="1" key="1">
    <citation type="submission" date="2014-09" db="EMBL/GenBank/DDBJ databases">
        <authorList>
            <person name="Magalhaes I.L.F."/>
            <person name="Oliveira U."/>
            <person name="Santos F.R."/>
            <person name="Vidigal T.H.D.A."/>
            <person name="Brescovit A.D."/>
            <person name="Santos A.J."/>
        </authorList>
    </citation>
    <scope>NUCLEOTIDE SEQUENCE</scope>
    <source>
        <tissue evidence="1">Shoot tissue taken approximately 20 cm above the soil surface</tissue>
    </source>
</reference>
<organism evidence="1">
    <name type="scientific">Arundo donax</name>
    <name type="common">Giant reed</name>
    <name type="synonym">Donax arundinaceus</name>
    <dbReference type="NCBI Taxonomy" id="35708"/>
    <lineage>
        <taxon>Eukaryota</taxon>
        <taxon>Viridiplantae</taxon>
        <taxon>Streptophyta</taxon>
        <taxon>Embryophyta</taxon>
        <taxon>Tracheophyta</taxon>
        <taxon>Spermatophyta</taxon>
        <taxon>Magnoliopsida</taxon>
        <taxon>Liliopsida</taxon>
        <taxon>Poales</taxon>
        <taxon>Poaceae</taxon>
        <taxon>PACMAD clade</taxon>
        <taxon>Arundinoideae</taxon>
        <taxon>Arundineae</taxon>
        <taxon>Arundo</taxon>
    </lineage>
</organism>
<dbReference type="EMBL" id="GBRH01258690">
    <property type="protein sequence ID" value="JAD39205.1"/>
    <property type="molecule type" value="Transcribed_RNA"/>
</dbReference>
<evidence type="ECO:0000313" key="1">
    <source>
        <dbReference type="EMBL" id="JAD39205.1"/>
    </source>
</evidence>
<protein>
    <submittedName>
        <fullName evidence="1">Uncharacterized protein</fullName>
    </submittedName>
</protein>
<accession>A0A0A8ZR27</accession>
<name>A0A0A8ZR27_ARUDO</name>
<sequence length="14" mass="1559">MIAEDRSTAMFSIS</sequence>